<dbReference type="GO" id="GO:0070626">
    <property type="term" value="F:(S)-2-(5-amino-1-(5-phospho-D-ribosyl)imidazole-4-carboxamido) succinate lyase (fumarate-forming) activity"/>
    <property type="evidence" value="ECO:0007669"/>
    <property type="project" value="TreeGrafter"/>
</dbReference>
<sequence>MIRRNIFENISPLDHRYSLREEEYQDYKKYLSEKARIGYQLQVEAALVKVLAKREICPAEVAGELLEVVKDITVEEVYQEEKKTRHDIRALVNCIQKRVSDQAKPYVHFTTTSFDIVDTANSLRLKETSRELIIPTLIKLEKMLMDLADREKETVQIGRTHGQHAVPVTFGFTIAEYVSRLGNRIEEIGKKSQLLRGKIAGAVGAYNASHLFFDEPDEFEAEVLAELGLKAGSHSTQIVEPEYVTDFVHSIVSCFGVLANLSDDMRHLQRSEIAEVGEYFDKDQVGSSTMPHKRNPINYENVKSLWKEFMPRMITLYQDQISEHQRDLTNSASGRFIPEIVVGLLSAANRLIRVFSKLAVDYDNIKKNFTLNKEMIVAEPLYILLASYGHPDAHEAVRRLTLEAQESGKTLRELIPEKDELKAYLERFTARQREILANPEEYTGIAGKKTEAVIQKWQKKLKILGGV</sequence>
<dbReference type="KEGG" id="ifn:GM661_10940"/>
<organism evidence="6 7">
    <name type="scientific">Iocasia fonsfrigidae</name>
    <dbReference type="NCBI Taxonomy" id="2682810"/>
    <lineage>
        <taxon>Bacteria</taxon>
        <taxon>Bacillati</taxon>
        <taxon>Bacillota</taxon>
        <taxon>Clostridia</taxon>
        <taxon>Halanaerobiales</taxon>
        <taxon>Halanaerobiaceae</taxon>
        <taxon>Iocasia</taxon>
    </lineage>
</organism>
<dbReference type="InterPro" id="IPR000362">
    <property type="entry name" value="Fumarate_lyase_fam"/>
</dbReference>
<keyword evidence="7" id="KW-1185">Reference proteome</keyword>
<keyword evidence="1" id="KW-0028">Amino-acid biosynthesis</keyword>
<evidence type="ECO:0000256" key="4">
    <source>
        <dbReference type="ARBA" id="ARBA00025012"/>
    </source>
</evidence>
<evidence type="ECO:0000313" key="6">
    <source>
        <dbReference type="EMBL" id="QTL99995.1"/>
    </source>
</evidence>
<dbReference type="InterPro" id="IPR013539">
    <property type="entry name" value="PurB_C"/>
</dbReference>
<dbReference type="Gene3D" id="1.10.40.30">
    <property type="entry name" value="Fumarase/aspartase (C-terminal domain)"/>
    <property type="match status" value="1"/>
</dbReference>
<dbReference type="InterPro" id="IPR008948">
    <property type="entry name" value="L-Aspartase-like"/>
</dbReference>
<dbReference type="PROSITE" id="PS00163">
    <property type="entry name" value="FUMARATE_LYASES"/>
    <property type="match status" value="1"/>
</dbReference>
<dbReference type="CDD" id="cd01595">
    <property type="entry name" value="Adenylsuccinate_lyase_like"/>
    <property type="match status" value="1"/>
</dbReference>
<dbReference type="GO" id="GO:0008652">
    <property type="term" value="P:amino acid biosynthetic process"/>
    <property type="evidence" value="ECO:0007669"/>
    <property type="project" value="UniProtKB-KW"/>
</dbReference>
<dbReference type="SMART" id="SM00998">
    <property type="entry name" value="ADSL_C"/>
    <property type="match status" value="1"/>
</dbReference>
<dbReference type="GO" id="GO:0006188">
    <property type="term" value="P:IMP biosynthetic process"/>
    <property type="evidence" value="ECO:0007669"/>
    <property type="project" value="InterPro"/>
</dbReference>
<dbReference type="SUPFAM" id="SSF48557">
    <property type="entry name" value="L-aspartase-like"/>
    <property type="match status" value="1"/>
</dbReference>
<feature type="domain" description="Adenylosuccinate lyase C-terminal" evidence="5">
    <location>
        <begin position="373"/>
        <end position="454"/>
    </location>
</feature>
<dbReference type="Pfam" id="PF00206">
    <property type="entry name" value="Lyase_1"/>
    <property type="match status" value="1"/>
</dbReference>
<dbReference type="GO" id="GO:0044208">
    <property type="term" value="P:'de novo' AMP biosynthetic process"/>
    <property type="evidence" value="ECO:0007669"/>
    <property type="project" value="TreeGrafter"/>
</dbReference>
<dbReference type="PRINTS" id="PR00145">
    <property type="entry name" value="ARGSUCLYASE"/>
</dbReference>
<reference evidence="6" key="1">
    <citation type="submission" date="2019-12" db="EMBL/GenBank/DDBJ databases">
        <authorList>
            <person name="zhang j."/>
            <person name="sun C.M."/>
        </authorList>
    </citation>
    <scope>NUCLEOTIDE SEQUENCE</scope>
    <source>
        <strain evidence="6">NS-1</strain>
    </source>
</reference>
<dbReference type="InterPro" id="IPR019468">
    <property type="entry name" value="AdenyloSucc_lyase_C"/>
</dbReference>
<dbReference type="GO" id="GO:0004018">
    <property type="term" value="F:N6-(1,2-dicarboxyethyl)AMP AMP-lyase (fumarate-forming) activity"/>
    <property type="evidence" value="ECO:0007669"/>
    <property type="project" value="InterPro"/>
</dbReference>
<keyword evidence="3 6" id="KW-0456">Lyase</keyword>
<dbReference type="Proteomes" id="UP000665020">
    <property type="component" value="Chromosome"/>
</dbReference>
<dbReference type="AlphaFoldDB" id="A0A8A7KIT6"/>
<dbReference type="InterPro" id="IPR024083">
    <property type="entry name" value="Fumarase/histidase_N"/>
</dbReference>
<dbReference type="EMBL" id="CP046640">
    <property type="protein sequence ID" value="QTL99995.1"/>
    <property type="molecule type" value="Genomic_DNA"/>
</dbReference>
<accession>A0A8A7KIT6</accession>
<dbReference type="Pfam" id="PF08328">
    <property type="entry name" value="ASL_C"/>
    <property type="match status" value="1"/>
</dbReference>
<evidence type="ECO:0000256" key="3">
    <source>
        <dbReference type="ARBA" id="ARBA00023239"/>
    </source>
</evidence>
<dbReference type="RefSeq" id="WP_230869791.1">
    <property type="nucleotide sequence ID" value="NZ_CP046640.1"/>
</dbReference>
<evidence type="ECO:0000256" key="1">
    <source>
        <dbReference type="ARBA" id="ARBA00022605"/>
    </source>
</evidence>
<evidence type="ECO:0000259" key="5">
    <source>
        <dbReference type="SMART" id="SM00998"/>
    </source>
</evidence>
<evidence type="ECO:0000313" key="7">
    <source>
        <dbReference type="Proteomes" id="UP000665020"/>
    </source>
</evidence>
<name>A0A8A7KIT6_9FIRM</name>
<keyword evidence="2" id="KW-0658">Purine biosynthesis</keyword>
<dbReference type="Gene3D" id="1.10.275.10">
    <property type="entry name" value="Fumarase/aspartase (N-terminal domain)"/>
    <property type="match status" value="1"/>
</dbReference>
<evidence type="ECO:0000256" key="2">
    <source>
        <dbReference type="ARBA" id="ARBA00022755"/>
    </source>
</evidence>
<proteinExistence type="predicted"/>
<dbReference type="Gene3D" id="1.20.200.10">
    <property type="entry name" value="Fumarase/aspartase (Central domain)"/>
    <property type="match status" value="1"/>
</dbReference>
<dbReference type="PANTHER" id="PTHR43172">
    <property type="entry name" value="ADENYLOSUCCINATE LYASE"/>
    <property type="match status" value="1"/>
</dbReference>
<comment type="function">
    <text evidence="4">Catalyzes two reactions in de novo purine nucleotide biosynthesis. Catalyzes the breakdown of 5-aminoimidazole- (N-succinylocarboxamide) ribotide (SAICAR or 2-[5-amino-1-(5-phospho-beta-D-ribosyl)imidazole-4-carboxamido]succinate) to 5-aminoimidazole-4-carboxamide ribotide (AICAR or 5-amino-1-(5-phospho-beta-D-ribosyl)imidazole-4-carboxamide) and fumarate, and of adenylosuccinate (ADS or N(6)-(1,2-dicarboxyethyl)-AMP) to adenosine monophosphate (AMP) and fumarate.</text>
</comment>
<dbReference type="PANTHER" id="PTHR43172:SF1">
    <property type="entry name" value="ADENYLOSUCCINATE LYASE"/>
    <property type="match status" value="1"/>
</dbReference>
<dbReference type="GO" id="GO:0005829">
    <property type="term" value="C:cytosol"/>
    <property type="evidence" value="ECO:0007669"/>
    <property type="project" value="TreeGrafter"/>
</dbReference>
<dbReference type="PRINTS" id="PR00149">
    <property type="entry name" value="FUMRATELYASE"/>
</dbReference>
<gene>
    <name evidence="6" type="ORF">GM661_10940</name>
</gene>
<dbReference type="InterPro" id="IPR020557">
    <property type="entry name" value="Fumarate_lyase_CS"/>
</dbReference>
<protein>
    <submittedName>
        <fullName evidence="6">Adenylosuccinate lyase</fullName>
    </submittedName>
</protein>
<dbReference type="InterPro" id="IPR022761">
    <property type="entry name" value="Fumarate_lyase_N"/>
</dbReference>